<organism evidence="1 2">
    <name type="scientific">Streptomyces albus (strain ATCC 21838 / DSM 41398 / FERM P-419 / JCM 4703 / NBRC 107858)</name>
    <dbReference type="NCBI Taxonomy" id="1081613"/>
    <lineage>
        <taxon>Bacteria</taxon>
        <taxon>Bacillati</taxon>
        <taxon>Actinomycetota</taxon>
        <taxon>Actinomycetes</taxon>
        <taxon>Kitasatosporales</taxon>
        <taxon>Streptomycetaceae</taxon>
        <taxon>Streptomyces</taxon>
    </lineage>
</organism>
<dbReference type="KEGG" id="sals:SLNWT_2951"/>
<accession>A0A0B5EZ69</accession>
<proteinExistence type="predicted"/>
<name>A0A0B5EZ69_STRA4</name>
<dbReference type="InterPro" id="IPR029074">
    <property type="entry name" value="Imm49"/>
</dbReference>
<evidence type="ECO:0000313" key="2">
    <source>
        <dbReference type="Proteomes" id="UP000031523"/>
    </source>
</evidence>
<dbReference type="Pfam" id="PF15575">
    <property type="entry name" value="Imm49"/>
    <property type="match status" value="1"/>
</dbReference>
<dbReference type="Proteomes" id="UP000031523">
    <property type="component" value="Chromosome"/>
</dbReference>
<dbReference type="EMBL" id="CP010519">
    <property type="protein sequence ID" value="AJE83327.1"/>
    <property type="molecule type" value="Genomic_DNA"/>
</dbReference>
<protein>
    <submittedName>
        <fullName evidence="1">Uncharacterized protein</fullName>
    </submittedName>
</protein>
<dbReference type="AlphaFoldDB" id="A0A0B5EZ69"/>
<gene>
    <name evidence="1" type="ORF">SLNWT_2951</name>
</gene>
<reference evidence="1 2" key="1">
    <citation type="submission" date="2015-01" db="EMBL/GenBank/DDBJ databases">
        <title>Enhanced salinomycin production by adjusting the supply of polyketide extender units in Streptomyce albus DSM 41398.</title>
        <authorList>
            <person name="Lu C."/>
        </authorList>
    </citation>
    <scope>NUCLEOTIDE SEQUENCE [LARGE SCALE GENOMIC DNA]</scope>
    <source>
        <strain evidence="2">ATCC 21838 / DSM 41398 / FERM P-419 / JCM 4703 / NBRC 107858</strain>
    </source>
</reference>
<sequence>MWCVDVHLHKAYWTADEDRAKDRGGRLALAPLAMACLAYDGGIPLHVASDYLPGHLLRRSWVGEFET</sequence>
<keyword evidence="2" id="KW-1185">Reference proteome</keyword>
<evidence type="ECO:0000313" key="1">
    <source>
        <dbReference type="EMBL" id="AJE83327.1"/>
    </source>
</evidence>